<dbReference type="GO" id="GO:0005471">
    <property type="term" value="F:ATP:ADP antiporter activity"/>
    <property type="evidence" value="ECO:0007669"/>
    <property type="project" value="InterPro"/>
</dbReference>
<feature type="transmembrane region" description="Helical" evidence="11">
    <location>
        <begin position="94"/>
        <end position="115"/>
    </location>
</feature>
<feature type="transmembrane region" description="Helical" evidence="11">
    <location>
        <begin position="375"/>
        <end position="397"/>
    </location>
</feature>
<comment type="similarity">
    <text evidence="2 11">Belongs to the ADP/ATP translocase tlc family.</text>
</comment>
<gene>
    <name evidence="12" type="primary">tlc1</name>
    <name evidence="12" type="ORF">DMENIID0002_04340</name>
</gene>
<evidence type="ECO:0000256" key="1">
    <source>
        <dbReference type="ARBA" id="ARBA00004651"/>
    </source>
</evidence>
<keyword evidence="5 11" id="KW-0812">Transmembrane</keyword>
<dbReference type="GO" id="GO:0005886">
    <property type="term" value="C:plasma membrane"/>
    <property type="evidence" value="ECO:0007669"/>
    <property type="project" value="UniProtKB-SubCell"/>
</dbReference>
<accession>A0AAT9G7J9</accession>
<evidence type="ECO:0000256" key="7">
    <source>
        <dbReference type="ARBA" id="ARBA00022840"/>
    </source>
</evidence>
<dbReference type="PANTHER" id="PTHR31187:SF1">
    <property type="entry name" value="ADP,ATP CARRIER PROTEIN 1"/>
    <property type="match status" value="1"/>
</dbReference>
<comment type="subcellular location">
    <subcellularLocation>
        <location evidence="1">Cell membrane</location>
        <topology evidence="1">Multi-pass membrane protein</topology>
    </subcellularLocation>
    <subcellularLocation>
        <location evidence="11">Membrane</location>
        <topology evidence="11">Multi-pass membrane protein</topology>
    </subcellularLocation>
</comment>
<name>A0AAT9G7J9_9RICK</name>
<feature type="transmembrane region" description="Helical" evidence="11">
    <location>
        <begin position="467"/>
        <end position="483"/>
    </location>
</feature>
<evidence type="ECO:0000256" key="5">
    <source>
        <dbReference type="ARBA" id="ARBA00022692"/>
    </source>
</evidence>
<evidence type="ECO:0000256" key="9">
    <source>
        <dbReference type="ARBA" id="ARBA00023136"/>
    </source>
</evidence>
<feature type="transmembrane region" description="Helical" evidence="11">
    <location>
        <begin position="444"/>
        <end position="461"/>
    </location>
</feature>
<evidence type="ECO:0000256" key="6">
    <source>
        <dbReference type="ARBA" id="ARBA00022741"/>
    </source>
</evidence>
<evidence type="ECO:0000313" key="12">
    <source>
        <dbReference type="EMBL" id="BFD45788.1"/>
    </source>
</evidence>
<dbReference type="PANTHER" id="PTHR31187">
    <property type="match status" value="1"/>
</dbReference>
<keyword evidence="9 11" id="KW-0472">Membrane</keyword>
<dbReference type="AlphaFoldDB" id="A0AAT9G7J9"/>
<evidence type="ECO:0000256" key="2">
    <source>
        <dbReference type="ARBA" id="ARBA00007127"/>
    </source>
</evidence>
<evidence type="ECO:0000256" key="10">
    <source>
        <dbReference type="ARBA" id="ARBA00024792"/>
    </source>
</evidence>
<keyword evidence="7 11" id="KW-0067">ATP-binding</keyword>
<evidence type="ECO:0000256" key="4">
    <source>
        <dbReference type="ARBA" id="ARBA00022475"/>
    </source>
</evidence>
<proteinExistence type="inferred from homology"/>
<keyword evidence="6 11" id="KW-0547">Nucleotide-binding</keyword>
<protein>
    <recommendedName>
        <fullName evidence="11">ADP,ATP carrier protein</fullName>
    </recommendedName>
</protein>
<sequence length="501" mass="56961">MDKVKDNSYFSEIRKVIWPIEGHENKKFLPMAAMMFCILLNYSTLRSIKDGFVVTVIGPESISFVKTYVVLPMAILLMIAYVKLCDLLKAENVFYTVSGFFLAYFVLFTFVLYPYPELVHPNPETIDALSIAYPNFKWFIRVVGKWSFAIFYAISELWGSMMLSLLFWQFANQITKTEEAKRFYSMFGMLANLSLPVTALILGYFLSKETQIVSEELKFTPLFIIMMSSAVVIMLLYRWMNKHVLTDPTLYDPTSKASNKKSKVKLSLMESFKMIFSSKYLGLIALLIICYGVSVNLVEGVWKSKIQQLYPTKEEYTMYMGQFQAWQGVTAILFMIVGSNILRRVSWFTAAMITPLMMLITGVAFFAFIFFDSTIAMYVTGLFASGPLAVAVMIGMIQNILSKATKYSLFDATKNMAYIPLDKDLRTKGQAAVEVIGGRFGKSGGGIIQSTFFILLPTFTFVEATPYFASIFFVIVILWLYAIKGLNKEYQVQISDIKSES</sequence>
<feature type="transmembrane region" description="Helical" evidence="11">
    <location>
        <begin position="28"/>
        <end position="45"/>
    </location>
</feature>
<evidence type="ECO:0000256" key="3">
    <source>
        <dbReference type="ARBA" id="ARBA00022448"/>
    </source>
</evidence>
<dbReference type="Pfam" id="PF03219">
    <property type="entry name" value="TLC"/>
    <property type="match status" value="1"/>
</dbReference>
<reference evidence="12" key="1">
    <citation type="submission" date="2024-01" db="EMBL/GenBank/DDBJ databases">
        <title>Sequencing the genomes of a sandfly, Sergentomyia squamirostris, and its two endosymbionts.</title>
        <authorList>
            <person name="Itokawa K."/>
            <person name="Sanjoba C."/>
        </authorList>
    </citation>
    <scope>NUCLEOTIDE SEQUENCE</scope>
    <source>
        <strain evidence="12">RiSSQ</strain>
    </source>
</reference>
<feature type="transmembrane region" description="Helical" evidence="11">
    <location>
        <begin position="146"/>
        <end position="171"/>
    </location>
</feature>
<keyword evidence="3 11" id="KW-0813">Transport</keyword>
<dbReference type="EMBL" id="AP029170">
    <property type="protein sequence ID" value="BFD45788.1"/>
    <property type="molecule type" value="Genomic_DNA"/>
</dbReference>
<feature type="transmembrane region" description="Helical" evidence="11">
    <location>
        <begin position="219"/>
        <end position="237"/>
    </location>
</feature>
<keyword evidence="4" id="KW-1003">Cell membrane</keyword>
<dbReference type="InterPro" id="IPR036259">
    <property type="entry name" value="MFS_trans_sf"/>
</dbReference>
<keyword evidence="8 11" id="KW-1133">Transmembrane helix</keyword>
<dbReference type="SUPFAM" id="SSF103473">
    <property type="entry name" value="MFS general substrate transporter"/>
    <property type="match status" value="1"/>
</dbReference>
<feature type="transmembrane region" description="Helical" evidence="11">
    <location>
        <begin position="65"/>
        <end position="82"/>
    </location>
</feature>
<feature type="transmembrane region" description="Helical" evidence="11">
    <location>
        <begin position="345"/>
        <end position="369"/>
    </location>
</feature>
<feature type="transmembrane region" description="Helical" evidence="11">
    <location>
        <begin position="280"/>
        <end position="298"/>
    </location>
</feature>
<dbReference type="InterPro" id="IPR004667">
    <property type="entry name" value="ADP_ATP_car_bac_type"/>
</dbReference>
<feature type="transmembrane region" description="Helical" evidence="11">
    <location>
        <begin position="318"/>
        <end position="338"/>
    </location>
</feature>
<comment type="function">
    <text evidence="10 11">Provides the rickettsial cell with host ATP in exchange for rickettsial ADP. This is an obligate exchange system. This energy acquiring activity is an important component of rickettsial parasitism.</text>
</comment>
<feature type="transmembrane region" description="Helical" evidence="11">
    <location>
        <begin position="183"/>
        <end position="207"/>
    </location>
</feature>
<dbReference type="GO" id="GO:0005524">
    <property type="term" value="F:ATP binding"/>
    <property type="evidence" value="ECO:0007669"/>
    <property type="project" value="UniProtKB-KW"/>
</dbReference>
<dbReference type="NCBIfam" id="TIGR00769">
    <property type="entry name" value="AAA"/>
    <property type="match status" value="1"/>
</dbReference>
<organism evidence="12">
    <name type="scientific">Candidatus Tisiphia endosymbiont of Sergentomyia squamirostris</name>
    <dbReference type="NCBI Taxonomy" id="3113639"/>
    <lineage>
        <taxon>Bacteria</taxon>
        <taxon>Pseudomonadati</taxon>
        <taxon>Pseudomonadota</taxon>
        <taxon>Alphaproteobacteria</taxon>
        <taxon>Rickettsiales</taxon>
        <taxon>Rickettsiaceae</taxon>
        <taxon>Rickettsieae</taxon>
        <taxon>Candidatus Tisiphia</taxon>
    </lineage>
</organism>
<evidence type="ECO:0000256" key="11">
    <source>
        <dbReference type="RuleBase" id="RU363121"/>
    </source>
</evidence>
<evidence type="ECO:0000256" key="8">
    <source>
        <dbReference type="ARBA" id="ARBA00022989"/>
    </source>
</evidence>